<name>M1C620_SOLTU</name>
<dbReference type="HOGENOM" id="CLU_146265_0_0_1"/>
<accession>M1C620</accession>
<dbReference type="STRING" id="4113.M1C620"/>
<evidence type="ECO:0000313" key="1">
    <source>
        <dbReference type="EnsemblPlants" id="PGSC0003DMT400060520"/>
    </source>
</evidence>
<reference evidence="2" key="1">
    <citation type="journal article" date="2011" name="Nature">
        <title>Genome sequence and analysis of the tuber crop potato.</title>
        <authorList>
            <consortium name="The Potato Genome Sequencing Consortium"/>
        </authorList>
    </citation>
    <scope>NUCLEOTIDE SEQUENCE [LARGE SCALE GENOMIC DNA]</scope>
    <source>
        <strain evidence="2">cv. DM1-3 516 R44</strain>
    </source>
</reference>
<evidence type="ECO:0000313" key="2">
    <source>
        <dbReference type="Proteomes" id="UP000011115"/>
    </source>
</evidence>
<sequence length="88" mass="10449">MTRQAKIEASKPPVFKGVRDTQEVEYFLWHLENFSRHGNVRDDDAKINIVVLYMSEIAMLWWGRKSTDAKRGLCTINAWDEFKVEFKR</sequence>
<evidence type="ECO:0008006" key="3">
    <source>
        <dbReference type="Google" id="ProtNLM"/>
    </source>
</evidence>
<reference evidence="1" key="2">
    <citation type="submission" date="2015-06" db="UniProtKB">
        <authorList>
            <consortium name="EnsemblPlants"/>
        </authorList>
    </citation>
    <scope>IDENTIFICATION</scope>
    <source>
        <strain evidence="1">DM1-3 516 R44</strain>
    </source>
</reference>
<proteinExistence type="predicted"/>
<dbReference type="Proteomes" id="UP000011115">
    <property type="component" value="Unassembled WGS sequence"/>
</dbReference>
<organism evidence="1 2">
    <name type="scientific">Solanum tuberosum</name>
    <name type="common">Potato</name>
    <dbReference type="NCBI Taxonomy" id="4113"/>
    <lineage>
        <taxon>Eukaryota</taxon>
        <taxon>Viridiplantae</taxon>
        <taxon>Streptophyta</taxon>
        <taxon>Embryophyta</taxon>
        <taxon>Tracheophyta</taxon>
        <taxon>Spermatophyta</taxon>
        <taxon>Magnoliopsida</taxon>
        <taxon>eudicotyledons</taxon>
        <taxon>Gunneridae</taxon>
        <taxon>Pentapetalae</taxon>
        <taxon>asterids</taxon>
        <taxon>lamiids</taxon>
        <taxon>Solanales</taxon>
        <taxon>Solanaceae</taxon>
        <taxon>Solanoideae</taxon>
        <taxon>Solaneae</taxon>
        <taxon>Solanum</taxon>
    </lineage>
</organism>
<dbReference type="EnsemblPlants" id="PGSC0003DMT400060520">
    <property type="protein sequence ID" value="PGSC0003DMT400060520"/>
    <property type="gene ID" value="PGSC0003DMG400023544"/>
</dbReference>
<dbReference type="OMA" id="INTALMY"/>
<protein>
    <recommendedName>
        <fullName evidence="3">Retrotransposon gag domain-containing protein</fullName>
    </recommendedName>
</protein>
<dbReference type="Gramene" id="PGSC0003DMT400060520">
    <property type="protein sequence ID" value="PGSC0003DMT400060520"/>
    <property type="gene ID" value="PGSC0003DMG400023544"/>
</dbReference>
<dbReference type="AlphaFoldDB" id="M1C620"/>
<dbReference type="InParanoid" id="M1C620"/>
<keyword evidence="2" id="KW-1185">Reference proteome</keyword>
<dbReference type="PaxDb" id="4113-PGSC0003DMT400060520"/>